<organism evidence="2 3">
    <name type="scientific">Brassica carinata</name>
    <name type="common">Ethiopian mustard</name>
    <name type="synonym">Abyssinian cabbage</name>
    <dbReference type="NCBI Taxonomy" id="52824"/>
    <lineage>
        <taxon>Eukaryota</taxon>
        <taxon>Viridiplantae</taxon>
        <taxon>Streptophyta</taxon>
        <taxon>Embryophyta</taxon>
        <taxon>Tracheophyta</taxon>
        <taxon>Spermatophyta</taxon>
        <taxon>Magnoliopsida</taxon>
        <taxon>eudicotyledons</taxon>
        <taxon>Gunneridae</taxon>
        <taxon>Pentapetalae</taxon>
        <taxon>rosids</taxon>
        <taxon>malvids</taxon>
        <taxon>Brassicales</taxon>
        <taxon>Brassicaceae</taxon>
        <taxon>Brassiceae</taxon>
        <taxon>Brassica</taxon>
    </lineage>
</organism>
<dbReference type="OrthoDB" id="1937859at2759"/>
<feature type="compositionally biased region" description="Basic residues" evidence="1">
    <location>
        <begin position="100"/>
        <end position="116"/>
    </location>
</feature>
<dbReference type="AlphaFoldDB" id="A0A8X7W4Z5"/>
<reference evidence="2 3" key="1">
    <citation type="submission" date="2020-02" db="EMBL/GenBank/DDBJ databases">
        <authorList>
            <person name="Ma Q."/>
            <person name="Huang Y."/>
            <person name="Song X."/>
            <person name="Pei D."/>
        </authorList>
    </citation>
    <scope>NUCLEOTIDE SEQUENCE [LARGE SCALE GENOMIC DNA]</scope>
    <source>
        <strain evidence="2">Sxm20200214</strain>
        <tissue evidence="2">Leaf</tissue>
    </source>
</reference>
<proteinExistence type="predicted"/>
<dbReference type="EMBL" id="JAAMPC010000002">
    <property type="protein sequence ID" value="KAG2323706.1"/>
    <property type="molecule type" value="Genomic_DNA"/>
</dbReference>
<name>A0A8X7W4Z5_BRACI</name>
<protein>
    <submittedName>
        <fullName evidence="2">Uncharacterized protein</fullName>
    </submittedName>
</protein>
<accession>A0A8X7W4Z5</accession>
<gene>
    <name evidence="2" type="ORF">Bca52824_006434</name>
</gene>
<evidence type="ECO:0000256" key="1">
    <source>
        <dbReference type="SAM" id="MobiDB-lite"/>
    </source>
</evidence>
<evidence type="ECO:0000313" key="3">
    <source>
        <dbReference type="Proteomes" id="UP000886595"/>
    </source>
</evidence>
<feature type="region of interest" description="Disordered" evidence="1">
    <location>
        <begin position="96"/>
        <end position="139"/>
    </location>
</feature>
<comment type="caution">
    <text evidence="2">The sequence shown here is derived from an EMBL/GenBank/DDBJ whole genome shotgun (WGS) entry which is preliminary data.</text>
</comment>
<sequence length="139" mass="15885">MINEEALPERNPVLSPEDREVLAYLISAASYSSHDINSTSLLTKPHKQSHFDNHSPLFHCDCFSCYTTYWVRWDSSPSRQLIHEIIDAFKDSLEKEKQTKNKKNITGKKGRRKRSGKSSALASVSFGPNDIPSRLRQHV</sequence>
<dbReference type="Proteomes" id="UP000886595">
    <property type="component" value="Unassembled WGS sequence"/>
</dbReference>
<dbReference type="PANTHER" id="PTHR31903">
    <property type="entry name" value="F12F1.11-RELATED"/>
    <property type="match status" value="1"/>
</dbReference>
<dbReference type="PANTHER" id="PTHR31903:SF17">
    <property type="entry name" value="BNAC08G41610D PROTEIN"/>
    <property type="match status" value="1"/>
</dbReference>
<evidence type="ECO:0000313" key="2">
    <source>
        <dbReference type="EMBL" id="KAG2323706.1"/>
    </source>
</evidence>
<keyword evidence="3" id="KW-1185">Reference proteome</keyword>